<evidence type="ECO:0000256" key="1">
    <source>
        <dbReference type="ARBA" id="ARBA00005721"/>
    </source>
</evidence>
<dbReference type="PANTHER" id="PTHR34297">
    <property type="entry name" value="HYPOTHETICAL CYTOSOLIC PROTEIN-RELATED"/>
    <property type="match status" value="1"/>
</dbReference>
<dbReference type="Pfam" id="PF03780">
    <property type="entry name" value="Asp23"/>
    <property type="match status" value="1"/>
</dbReference>
<dbReference type="RefSeq" id="WP_077588903.1">
    <property type="nucleotide sequence ID" value="NZ_CP019640.1"/>
</dbReference>
<evidence type="ECO:0000313" key="2">
    <source>
        <dbReference type="EMBL" id="AQQ53021.1"/>
    </source>
</evidence>
<protein>
    <recommendedName>
        <fullName evidence="4">Asp23/Gls24 family envelope stress response protein</fullName>
    </recommendedName>
</protein>
<dbReference type="AlphaFoldDB" id="A0A1Q2KXU4"/>
<sequence>MAEKPLTYVKMQQPAGKEPIGSIEAAAEVLEIIASIAANEINGVAAMRGNFASGVAERLGKKVHGKGVKTELHEDSLAIDVFLVVNYGVSIPDTARKVQQQVRQALFNMTSLQTQEVNVHITGIQFEQLQPQAE</sequence>
<proteinExistence type="inferred from homology"/>
<dbReference type="Proteomes" id="UP000188184">
    <property type="component" value="Chromosome"/>
</dbReference>
<keyword evidence="3" id="KW-1185">Reference proteome</keyword>
<name>A0A1Q2KXU4_9BACL</name>
<dbReference type="PANTHER" id="PTHR34297:SF1">
    <property type="entry name" value="ASP23_GLS24 FAMILY ENVELOPE STRESS RESPONSE PROTEIN"/>
    <property type="match status" value="1"/>
</dbReference>
<gene>
    <name evidence="2" type="ORF">B0X71_07895</name>
</gene>
<evidence type="ECO:0000313" key="3">
    <source>
        <dbReference type="Proteomes" id="UP000188184"/>
    </source>
</evidence>
<organism evidence="2 3">
    <name type="scientific">Planococcus lenghuensis</name>
    <dbReference type="NCBI Taxonomy" id="2213202"/>
    <lineage>
        <taxon>Bacteria</taxon>
        <taxon>Bacillati</taxon>
        <taxon>Bacillota</taxon>
        <taxon>Bacilli</taxon>
        <taxon>Bacillales</taxon>
        <taxon>Caryophanaceae</taxon>
        <taxon>Planococcus</taxon>
    </lineage>
</organism>
<accession>A0A1Q2KXU4</accession>
<dbReference type="OrthoDB" id="9793465at2"/>
<dbReference type="KEGG" id="pmar:B0X71_07895"/>
<evidence type="ECO:0008006" key="4">
    <source>
        <dbReference type="Google" id="ProtNLM"/>
    </source>
</evidence>
<reference evidence="2 3" key="1">
    <citation type="submission" date="2017-02" db="EMBL/GenBank/DDBJ databases">
        <title>The complete genomic sequence of a novel cold adapted crude oil-degrading bacterium Planococcus qaidamina Y42.</title>
        <authorList>
            <person name="Yang R."/>
        </authorList>
    </citation>
    <scope>NUCLEOTIDE SEQUENCE [LARGE SCALE GENOMIC DNA]</scope>
    <source>
        <strain evidence="2 3">Y42</strain>
    </source>
</reference>
<comment type="similarity">
    <text evidence="1">Belongs to the asp23 family.</text>
</comment>
<dbReference type="EMBL" id="CP019640">
    <property type="protein sequence ID" value="AQQ53021.1"/>
    <property type="molecule type" value="Genomic_DNA"/>
</dbReference>
<dbReference type="InterPro" id="IPR005531">
    <property type="entry name" value="Asp23"/>
</dbReference>